<dbReference type="EC" id="4.1.2.5" evidence="5"/>
<dbReference type="Proteomes" id="UP000545286">
    <property type="component" value="Unassembled WGS sequence"/>
</dbReference>
<evidence type="ECO:0000256" key="2">
    <source>
        <dbReference type="ARBA" id="ARBA00006966"/>
    </source>
</evidence>
<dbReference type="Gene3D" id="3.90.1150.10">
    <property type="entry name" value="Aspartate Aminotransferase, domain 1"/>
    <property type="match status" value="1"/>
</dbReference>
<keyword evidence="3" id="KW-0663">Pyridoxal phosphate</keyword>
<evidence type="ECO:0000313" key="5">
    <source>
        <dbReference type="EMBL" id="MBB2958634.1"/>
    </source>
</evidence>
<dbReference type="InterPro" id="IPR015422">
    <property type="entry name" value="PyrdxlP-dep_Trfase_small"/>
</dbReference>
<dbReference type="InterPro" id="IPR015424">
    <property type="entry name" value="PyrdxlP-dep_Trfase"/>
</dbReference>
<keyword evidence="5" id="KW-0456">Lyase</keyword>
<dbReference type="Pfam" id="PF01212">
    <property type="entry name" value="Beta_elim_lyase"/>
    <property type="match status" value="1"/>
</dbReference>
<comment type="similarity">
    <text evidence="2">Belongs to the threonine aldolase family.</text>
</comment>
<comment type="caution">
    <text evidence="5">The sequence shown here is derived from an EMBL/GenBank/DDBJ whole genome shotgun (WGS) entry which is preliminary data.</text>
</comment>
<reference evidence="5 6" key="1">
    <citation type="submission" date="2020-08" db="EMBL/GenBank/DDBJ databases">
        <title>Sequencing the genomes of 1000 actinobacteria strains.</title>
        <authorList>
            <person name="Klenk H.-P."/>
        </authorList>
    </citation>
    <scope>NUCLEOTIDE SEQUENCE [LARGE SCALE GENOMIC DNA]</scope>
    <source>
        <strain evidence="5 6">DSM 20419</strain>
    </source>
</reference>
<dbReference type="PANTHER" id="PTHR48097">
    <property type="entry name" value="L-THREONINE ALDOLASE-RELATED"/>
    <property type="match status" value="1"/>
</dbReference>
<evidence type="ECO:0000313" key="6">
    <source>
        <dbReference type="Proteomes" id="UP000545286"/>
    </source>
</evidence>
<evidence type="ECO:0000259" key="4">
    <source>
        <dbReference type="Pfam" id="PF01212"/>
    </source>
</evidence>
<sequence>MITQLHDPSIRTFTSDNAAGAHPQVLEALVTANGGHVGAYGADPYSAAFQALCRELFGAEAIGLPVFNGSGANVVALQSMVPRWGGVVCPASAHINTDENAAPERVGGVKLLTVETADGKLAPADIVRAAAVRRDVHRATPLAVSISQATEVGTAYSPVEVRALADAAHANGMWLHVDGARLSNAAAHFGCSLAEVSSAAGADVISLGGTKNGALAAEAVVVVNPEAVYGAEEARKIDLQLSSKMRFVSAQLLALFGGDLWRVNAEHANAMAARLAAGIEAVDGCSVPLPRQANGVFAVLPGEIAERVSENYAFHTWDASTGLVRFLCSWDTTESDVDGLIAAVAGA</sequence>
<comment type="cofactor">
    <cofactor evidence="1">
        <name>pyridoxal 5'-phosphate</name>
        <dbReference type="ChEBI" id="CHEBI:597326"/>
    </cofactor>
</comment>
<name>A0A7W4UR28_9MICO</name>
<dbReference type="SUPFAM" id="SSF53383">
    <property type="entry name" value="PLP-dependent transferases"/>
    <property type="match status" value="1"/>
</dbReference>
<protein>
    <submittedName>
        <fullName evidence="5">Threonine aldolase</fullName>
        <ecNumber evidence="5">4.1.2.5</ecNumber>
    </submittedName>
</protein>
<organism evidence="5 6">
    <name type="scientific">Pseudoclavibacter helvolus</name>
    <dbReference type="NCBI Taxonomy" id="255205"/>
    <lineage>
        <taxon>Bacteria</taxon>
        <taxon>Bacillati</taxon>
        <taxon>Actinomycetota</taxon>
        <taxon>Actinomycetes</taxon>
        <taxon>Micrococcales</taxon>
        <taxon>Microbacteriaceae</taxon>
        <taxon>Pseudoclavibacter</taxon>
    </lineage>
</organism>
<accession>A0A7W4UR28</accession>
<dbReference type="Gene3D" id="3.40.640.10">
    <property type="entry name" value="Type I PLP-dependent aspartate aminotransferase-like (Major domain)"/>
    <property type="match status" value="1"/>
</dbReference>
<dbReference type="EMBL" id="JACHWJ010000004">
    <property type="protein sequence ID" value="MBB2958634.1"/>
    <property type="molecule type" value="Genomic_DNA"/>
</dbReference>
<evidence type="ECO:0000256" key="3">
    <source>
        <dbReference type="ARBA" id="ARBA00022898"/>
    </source>
</evidence>
<evidence type="ECO:0000256" key="1">
    <source>
        <dbReference type="ARBA" id="ARBA00001933"/>
    </source>
</evidence>
<proteinExistence type="inferred from homology"/>
<gene>
    <name evidence="5" type="ORF">FHX72_002780</name>
</gene>
<dbReference type="InterPro" id="IPR001597">
    <property type="entry name" value="ArAA_b-elim_lyase/Thr_aldolase"/>
</dbReference>
<dbReference type="GO" id="GO:0006520">
    <property type="term" value="P:amino acid metabolic process"/>
    <property type="evidence" value="ECO:0007669"/>
    <property type="project" value="InterPro"/>
</dbReference>
<dbReference type="RefSeq" id="WP_338110140.1">
    <property type="nucleotide sequence ID" value="NZ_JACHWJ010000004.1"/>
</dbReference>
<dbReference type="AlphaFoldDB" id="A0A7W4UR28"/>
<dbReference type="GO" id="GO:0004793">
    <property type="term" value="F:threonine aldolase activity"/>
    <property type="evidence" value="ECO:0007669"/>
    <property type="project" value="UniProtKB-EC"/>
</dbReference>
<dbReference type="InterPro" id="IPR015421">
    <property type="entry name" value="PyrdxlP-dep_Trfase_major"/>
</dbReference>
<feature type="domain" description="Aromatic amino acid beta-eliminating lyase/threonine aldolase" evidence="4">
    <location>
        <begin position="13"/>
        <end position="297"/>
    </location>
</feature>
<dbReference type="PANTHER" id="PTHR48097:SF5">
    <property type="entry name" value="LOW SPECIFICITY L-THREONINE ALDOLASE"/>
    <property type="match status" value="1"/>
</dbReference>
<keyword evidence="6" id="KW-1185">Reference proteome</keyword>